<feature type="domain" description="GPI ethanolamine phosphate transferase 2 C-terminal" evidence="13">
    <location>
        <begin position="678"/>
        <end position="1007"/>
    </location>
</feature>
<evidence type="ECO:0000256" key="9">
    <source>
        <dbReference type="ARBA" id="ARBA00023136"/>
    </source>
</evidence>
<evidence type="ECO:0000256" key="3">
    <source>
        <dbReference type="ARBA" id="ARBA00005315"/>
    </source>
</evidence>
<feature type="transmembrane region" description="Helical" evidence="12">
    <location>
        <begin position="575"/>
        <end position="595"/>
    </location>
</feature>
<organism evidence="14 15">
    <name type="scientific">Lingula anatina</name>
    <name type="common">Brachiopod</name>
    <name type="synonym">Lingula unguis</name>
    <dbReference type="NCBI Taxonomy" id="7574"/>
    <lineage>
        <taxon>Eukaryota</taxon>
        <taxon>Metazoa</taxon>
        <taxon>Spiralia</taxon>
        <taxon>Lophotrochozoa</taxon>
        <taxon>Brachiopoda</taxon>
        <taxon>Linguliformea</taxon>
        <taxon>Lingulata</taxon>
        <taxon>Lingulida</taxon>
        <taxon>Linguloidea</taxon>
        <taxon>Lingulidae</taxon>
        <taxon>Lingula</taxon>
    </lineage>
</organism>
<dbReference type="Pfam" id="PF01663">
    <property type="entry name" value="Phosphodiest"/>
    <property type="match status" value="1"/>
</dbReference>
<feature type="transmembrane region" description="Helical" evidence="12">
    <location>
        <begin position="7"/>
        <end position="28"/>
    </location>
</feature>
<comment type="similarity">
    <text evidence="3">Belongs to the PIGG/PIGN/PIGO family. PIGG subfamily.</text>
</comment>
<feature type="transmembrane region" description="Helical" evidence="12">
    <location>
        <begin position="547"/>
        <end position="569"/>
    </location>
</feature>
<evidence type="ECO:0000256" key="10">
    <source>
        <dbReference type="ARBA" id="ARBA00023180"/>
    </source>
</evidence>
<feature type="transmembrane region" description="Helical" evidence="12">
    <location>
        <begin position="911"/>
        <end position="936"/>
    </location>
</feature>
<dbReference type="UniPathway" id="UPA00196"/>
<keyword evidence="6 12" id="KW-0812">Transmembrane</keyword>
<accession>A0A1S3K595</accession>
<feature type="domain" description="GPI ethanolamine phosphate transferase 2 C-terminal" evidence="13">
    <location>
        <begin position="529"/>
        <end position="634"/>
    </location>
</feature>
<keyword evidence="14" id="KW-1185">Reference proteome</keyword>
<keyword evidence="7" id="KW-0256">Endoplasmic reticulum</keyword>
<feature type="transmembrane region" description="Helical" evidence="12">
    <location>
        <begin position="507"/>
        <end position="535"/>
    </location>
</feature>
<keyword evidence="8 12" id="KW-1133">Transmembrane helix</keyword>
<dbReference type="STRING" id="7574.A0A1S3K595"/>
<dbReference type="GO" id="GO:0051267">
    <property type="term" value="F:CP2 mannose-ethanolamine phosphotransferase activity"/>
    <property type="evidence" value="ECO:0007669"/>
    <property type="project" value="TreeGrafter"/>
</dbReference>
<dbReference type="PANTHER" id="PTHR23072:SF0">
    <property type="entry name" value="GPI ETHANOLAMINE PHOSPHATE TRANSFERASE 2"/>
    <property type="match status" value="1"/>
</dbReference>
<feature type="region of interest" description="Disordered" evidence="11">
    <location>
        <begin position="650"/>
        <end position="676"/>
    </location>
</feature>
<dbReference type="GeneID" id="106178873"/>
<feature type="transmembrane region" description="Helical" evidence="12">
    <location>
        <begin position="998"/>
        <end position="1020"/>
    </location>
</feature>
<evidence type="ECO:0000256" key="1">
    <source>
        <dbReference type="ARBA" id="ARBA00004477"/>
    </source>
</evidence>
<evidence type="ECO:0000259" key="13">
    <source>
        <dbReference type="Pfam" id="PF19316"/>
    </source>
</evidence>
<dbReference type="FunCoup" id="A0A1S3K595">
    <property type="interactions" value="1050"/>
</dbReference>
<evidence type="ECO:0000313" key="14">
    <source>
        <dbReference type="Proteomes" id="UP000085678"/>
    </source>
</evidence>
<dbReference type="InterPro" id="IPR002591">
    <property type="entry name" value="Phosphodiest/P_Trfase"/>
</dbReference>
<evidence type="ECO:0000256" key="5">
    <source>
        <dbReference type="ARBA" id="ARBA00022679"/>
    </source>
</evidence>
<dbReference type="GO" id="GO:0006506">
    <property type="term" value="P:GPI anchor biosynthetic process"/>
    <property type="evidence" value="ECO:0007669"/>
    <property type="project" value="UniProtKB-UniPathway"/>
</dbReference>
<dbReference type="AlphaFoldDB" id="A0A1S3K595"/>
<dbReference type="InterPro" id="IPR037674">
    <property type="entry name" value="PIG-G_N"/>
</dbReference>
<protein>
    <submittedName>
        <fullName evidence="15">GPI ethanolamine phosphate transferase 2</fullName>
    </submittedName>
</protein>
<keyword evidence="9 12" id="KW-0472">Membrane</keyword>
<keyword evidence="10" id="KW-0325">Glycoprotein</keyword>
<feature type="transmembrane region" description="Helical" evidence="12">
    <location>
        <begin position="432"/>
        <end position="455"/>
    </location>
</feature>
<feature type="transmembrane region" description="Helical" evidence="12">
    <location>
        <begin position="957"/>
        <end position="978"/>
    </location>
</feature>
<comment type="subcellular location">
    <subcellularLocation>
        <location evidence="1">Endoplasmic reticulum membrane</location>
        <topology evidence="1">Multi-pass membrane protein</topology>
    </subcellularLocation>
</comment>
<evidence type="ECO:0000256" key="6">
    <source>
        <dbReference type="ARBA" id="ARBA00022692"/>
    </source>
</evidence>
<evidence type="ECO:0000256" key="12">
    <source>
        <dbReference type="SAM" id="Phobius"/>
    </source>
</evidence>
<evidence type="ECO:0000256" key="4">
    <source>
        <dbReference type="ARBA" id="ARBA00022502"/>
    </source>
</evidence>
<gene>
    <name evidence="15" type="primary">LOC106178873</name>
</gene>
<comment type="pathway">
    <text evidence="2">Glycolipid biosynthesis; glycosylphosphatidylinositol-anchor biosynthesis.</text>
</comment>
<feature type="transmembrane region" description="Helical" evidence="12">
    <location>
        <begin position="467"/>
        <end position="487"/>
    </location>
</feature>
<dbReference type="PANTHER" id="PTHR23072">
    <property type="entry name" value="PHOSPHATIDYLINOSITOL GLYCAN-RELATED"/>
    <property type="match status" value="1"/>
</dbReference>
<evidence type="ECO:0000256" key="2">
    <source>
        <dbReference type="ARBA" id="ARBA00004687"/>
    </source>
</evidence>
<dbReference type="RefSeq" id="XP_013417682.1">
    <property type="nucleotide sequence ID" value="XM_013562228.1"/>
</dbReference>
<feature type="transmembrane region" description="Helical" evidence="12">
    <location>
        <begin position="727"/>
        <end position="747"/>
    </location>
</feature>
<dbReference type="InParanoid" id="A0A1S3K595"/>
<dbReference type="GO" id="GO:0005789">
    <property type="term" value="C:endoplasmic reticulum membrane"/>
    <property type="evidence" value="ECO:0007669"/>
    <property type="project" value="UniProtKB-SubCell"/>
</dbReference>
<dbReference type="Pfam" id="PF19316">
    <property type="entry name" value="PIGO_PIGG"/>
    <property type="match status" value="2"/>
</dbReference>
<dbReference type="FunFam" id="3.40.720.10:FF:000018">
    <property type="entry name" value="Putative GPI ethanolamine phosphate transferase 2"/>
    <property type="match status" value="1"/>
</dbReference>
<evidence type="ECO:0000256" key="8">
    <source>
        <dbReference type="ARBA" id="ARBA00022989"/>
    </source>
</evidence>
<dbReference type="KEGG" id="lak:106178873"/>
<feature type="transmembrane region" description="Helical" evidence="12">
    <location>
        <begin position="791"/>
        <end position="808"/>
    </location>
</feature>
<evidence type="ECO:0000256" key="7">
    <source>
        <dbReference type="ARBA" id="ARBA00022824"/>
    </source>
</evidence>
<proteinExistence type="inferred from homology"/>
<evidence type="ECO:0000313" key="15">
    <source>
        <dbReference type="RefSeq" id="XP_013417682.1"/>
    </source>
</evidence>
<dbReference type="Gene3D" id="3.40.720.10">
    <property type="entry name" value="Alkaline Phosphatase, subunit A"/>
    <property type="match status" value="1"/>
</dbReference>
<feature type="transmembrane region" description="Helical" evidence="12">
    <location>
        <begin position="820"/>
        <end position="839"/>
    </location>
</feature>
<feature type="compositionally biased region" description="Polar residues" evidence="11">
    <location>
        <begin position="661"/>
        <end position="672"/>
    </location>
</feature>
<reference evidence="15" key="1">
    <citation type="submission" date="2025-08" db="UniProtKB">
        <authorList>
            <consortium name="RefSeq"/>
        </authorList>
    </citation>
    <scope>IDENTIFICATION</scope>
    <source>
        <tissue evidence="15">Gonads</tissue>
    </source>
</reference>
<feature type="transmembrane region" description="Helical" evidence="12">
    <location>
        <begin position="681"/>
        <end position="700"/>
    </location>
</feature>
<dbReference type="OrthoDB" id="272139at2759"/>
<dbReference type="InterPro" id="IPR017850">
    <property type="entry name" value="Alkaline_phosphatase_core_sf"/>
</dbReference>
<sequence>MKIKKSVFILGCVCLEVLGFLVFLKGFFPVKSAISGHASFMDLPPQPIQDKFTQTETPSLPVPPLFGRMVIVLIDALRADFVFNTTKDRGMPYVKDQITKQEAVSFVAKAHPPTVTMPRIKAMTTGGIPGFIDVVLNFDSKSLTEDNFITQLHRNGKKIVFYGDDTWIRLFPGHFLREDGTTSFFVTDYTEVDDNVTRHLPDELERTDWDVMILHYLGLDHIGHLAGPHSPLMGPKLKEMDGIMEKIHKAVIKQDSDLELPTLVVLCGDHGMSDQGSHGGSSVTEVSTPLVLLSSLYSNKKGVQFDWSTLQQIDLAPILSTLMGVPIPQNSLGALPTDVLWKYDLRLALRAMQLNAHQVALVYKQNVANYEKEFVFIQYEQAIKKHESWLQMYYNKEVALDEQSAYHVMKAYRDSVVAMRDQVARSLASYDLYAMTIAIFLLCMVPMGILAALFSPDGSSVQVPSCGTVRWLCVASGVVAVAGHFTVCTTSYKSELLCPGTSGFPAVILVVVTGGIVFTMGASGILLFTAFLAVVRSLLMQMTRLPILTKCFLLGNVLHTISLLSSSFVEEEHQTWYFFTMTVHMAITGLAIWSYKDQLEDENKISGAVSTTLKDACNTDQTNCRKHDQKHAEQTGNCFRTVVHPSSELHEISPGNELHRNTSSVSNENTGNSRRKASSHVNHWTVFGMLIVLMLCRLLRSWNQTGIKWADQTDIGDWLVSPENKSALSVIVVVSLAVITFLLMSLTDDHFLKIMVFIAAVGISTFKAANGGLVLPGIYSEVTKGVLEARVVYAVVALSLLYTAHKTVRNLKLQPYNTQTFLQLTKSLLVLWTLTITLLMRPHNIPLVAQILLQQVLISHCVVDIVEAFSEDSSVIFLYIWMGNAAFFYQGNSNNITTVDVSAGYVGLDGYSPVLIGTLMCAATYAGPVFWFLALLVKLTERCVLRGKVGKQLRESFIQLACLLILSQSIPNAVYTVLVTLQRYHLFVWSVFSPKLLYQGMTLLVTFLQVVFIFMASFMLEKVLLITN</sequence>
<evidence type="ECO:0000256" key="11">
    <source>
        <dbReference type="SAM" id="MobiDB-lite"/>
    </source>
</evidence>
<dbReference type="OMA" id="RVKFGHD"/>
<dbReference type="SUPFAM" id="SSF53649">
    <property type="entry name" value="Alkaline phosphatase-like"/>
    <property type="match status" value="1"/>
</dbReference>
<keyword evidence="5 15" id="KW-0808">Transferase</keyword>
<name>A0A1S3K595_LINAN</name>
<dbReference type="CDD" id="cd16024">
    <property type="entry name" value="GPI_EPT_2"/>
    <property type="match status" value="1"/>
</dbReference>
<feature type="transmembrane region" description="Helical" evidence="12">
    <location>
        <begin position="754"/>
        <end position="779"/>
    </location>
</feature>
<keyword evidence="4" id="KW-0337">GPI-anchor biosynthesis</keyword>
<dbReference type="InterPro" id="IPR045687">
    <property type="entry name" value="PIGG/GPI7_C"/>
</dbReference>
<dbReference type="Proteomes" id="UP000085678">
    <property type="component" value="Unplaced"/>
</dbReference>
<dbReference type="InterPro" id="IPR039527">
    <property type="entry name" value="PIGG/GPI7"/>
</dbReference>